<reference evidence="2" key="1">
    <citation type="submission" date="2021-01" db="EMBL/GenBank/DDBJ databases">
        <title>Ramlibacter sp. strain AW1 16S ribosomal RNA gene Genome sequencing and assembly.</title>
        <authorList>
            <person name="Kang M."/>
        </authorList>
    </citation>
    <scope>NUCLEOTIDE SEQUENCE</scope>
    <source>
        <strain evidence="2">AW1</strain>
    </source>
</reference>
<evidence type="ECO:0000313" key="2">
    <source>
        <dbReference type="EMBL" id="MBL0419752.1"/>
    </source>
</evidence>
<feature type="domain" description="DUF2460" evidence="1">
    <location>
        <begin position="15"/>
        <end position="186"/>
    </location>
</feature>
<dbReference type="AlphaFoldDB" id="A0A937D3W5"/>
<evidence type="ECO:0000313" key="3">
    <source>
        <dbReference type="Proteomes" id="UP000613011"/>
    </source>
</evidence>
<name>A0A937D3W5_9BURK</name>
<gene>
    <name evidence="2" type="ORF">JI739_05260</name>
</gene>
<proteinExistence type="predicted"/>
<keyword evidence="3" id="KW-1185">Reference proteome</keyword>
<dbReference type="EMBL" id="JAEQNA010000001">
    <property type="protein sequence ID" value="MBL0419752.1"/>
    <property type="molecule type" value="Genomic_DNA"/>
</dbReference>
<organism evidence="2 3">
    <name type="scientific">Ramlibacter aurantiacus</name>
    <dbReference type="NCBI Taxonomy" id="2801330"/>
    <lineage>
        <taxon>Bacteria</taxon>
        <taxon>Pseudomonadati</taxon>
        <taxon>Pseudomonadota</taxon>
        <taxon>Betaproteobacteria</taxon>
        <taxon>Burkholderiales</taxon>
        <taxon>Comamonadaceae</taxon>
        <taxon>Ramlibacter</taxon>
    </lineage>
</organism>
<dbReference type="RefSeq" id="WP_201682759.1">
    <property type="nucleotide sequence ID" value="NZ_JAEQNA010000001.1"/>
</dbReference>
<dbReference type="InterPro" id="IPR011740">
    <property type="entry name" value="DUF2460"/>
</dbReference>
<evidence type="ECO:0000259" key="1">
    <source>
        <dbReference type="Pfam" id="PF09343"/>
    </source>
</evidence>
<sequence>MAITVFGDVILSNSVLAAGVTGKNLRRNARVPTDNGFESINIIWSQTLRQYTLGLVPLRLEQWQAIETLHEITEGGAYGLLLQDPKDSTVSDGVMTQMSAGVYQLHKRYLHAASSRFKTRKITRPQAAGFAPTVAGVPLAPASYTLDTTTGRVTIPSAPAAASLAWTGNFYVPVHFMEDTIDWDLVVSGPATQRFVAGPSVVLQEIRE</sequence>
<dbReference type="Proteomes" id="UP000613011">
    <property type="component" value="Unassembled WGS sequence"/>
</dbReference>
<comment type="caution">
    <text evidence="2">The sequence shown here is derived from an EMBL/GenBank/DDBJ whole genome shotgun (WGS) entry which is preliminary data.</text>
</comment>
<protein>
    <submittedName>
        <fullName evidence="2">DUF2460 domain-containing protein</fullName>
    </submittedName>
</protein>
<dbReference type="Pfam" id="PF09343">
    <property type="entry name" value="DUF2460"/>
    <property type="match status" value="1"/>
</dbReference>
<accession>A0A937D3W5</accession>